<dbReference type="InterPro" id="IPR041685">
    <property type="entry name" value="AAA_GajA/Old/RecF-like"/>
</dbReference>
<proteinExistence type="predicted"/>
<dbReference type="GO" id="GO:0016887">
    <property type="term" value="F:ATP hydrolysis activity"/>
    <property type="evidence" value="ECO:0007669"/>
    <property type="project" value="InterPro"/>
</dbReference>
<sequence length="347" mass="39750">MSQHFIENIKIENFKCFENLEINDFKRVNVFGGKNNVGKTALLEAIELLVKSPDAISLGQNTFHLLRKRQENQVSLHLSKLELDLFKDEGRVITIKTSACELIIDGKFEFKDQLGNSVMGLSFKIDNHQWGVLYENFISTAFHVSLNHTVSDGEKKTPITFIVSSKISDNQIANFYGMIVEFEKEDFLNESLNSFDSSLLSLKVIVLNNRIIPKFKIIGRSKLVSLSEMGDGINRYIAILCAIWASQNGFLFIDEIENGIHYSNYKKLWELIFMASEQANCQVFVTTHSKECITAFNKVQQERNDDAGRYFELFKSKSPKKQKIMAAVRDTEQLQYALENDKEIRGE</sequence>
<evidence type="ECO:0000259" key="1">
    <source>
        <dbReference type="Pfam" id="PF13175"/>
    </source>
</evidence>
<dbReference type="Pfam" id="PF13175">
    <property type="entry name" value="AAA_15"/>
    <property type="match status" value="2"/>
</dbReference>
<dbReference type="SUPFAM" id="SSF52540">
    <property type="entry name" value="P-loop containing nucleoside triphosphate hydrolases"/>
    <property type="match status" value="1"/>
</dbReference>
<dbReference type="EMBL" id="MTEJ01000578">
    <property type="protein sequence ID" value="OQX01417.1"/>
    <property type="molecule type" value="Genomic_DNA"/>
</dbReference>
<gene>
    <name evidence="2" type="ORF">BWK73_46180</name>
</gene>
<name>A0A1Y1QAI6_9GAMM</name>
<evidence type="ECO:0000313" key="3">
    <source>
        <dbReference type="Proteomes" id="UP000192491"/>
    </source>
</evidence>
<dbReference type="PIRSF" id="PIRSF029347">
    <property type="entry name" value="RecF"/>
    <property type="match status" value="1"/>
</dbReference>
<dbReference type="PANTHER" id="PTHR43581">
    <property type="entry name" value="ATP/GTP PHOSPHATASE"/>
    <property type="match status" value="1"/>
</dbReference>
<reference evidence="2 3" key="1">
    <citation type="submission" date="2017-01" db="EMBL/GenBank/DDBJ databases">
        <title>Novel large sulfur bacteria in the metagenomes of groundwater-fed chemosynthetic microbial mats in the Lake Huron basin.</title>
        <authorList>
            <person name="Sharrar A.M."/>
            <person name="Flood B.E."/>
            <person name="Bailey J.V."/>
            <person name="Jones D.S."/>
            <person name="Biddanda B."/>
            <person name="Ruberg S.A."/>
            <person name="Marcus D.N."/>
            <person name="Dick G.J."/>
        </authorList>
    </citation>
    <scope>NUCLEOTIDE SEQUENCE [LARGE SCALE GENOMIC DNA]</scope>
    <source>
        <strain evidence="2">A8</strain>
    </source>
</reference>
<dbReference type="PANTHER" id="PTHR43581:SF4">
    <property type="entry name" value="ATP_GTP PHOSPHATASE"/>
    <property type="match status" value="1"/>
</dbReference>
<dbReference type="InterPro" id="IPR014555">
    <property type="entry name" value="RecF-like"/>
</dbReference>
<dbReference type="Proteomes" id="UP000192491">
    <property type="component" value="Unassembled WGS sequence"/>
</dbReference>
<feature type="domain" description="Endonuclease GajA/Old nuclease/RecF-like AAA" evidence="1">
    <location>
        <begin position="165"/>
        <end position="293"/>
    </location>
</feature>
<dbReference type="GO" id="GO:0005524">
    <property type="term" value="F:ATP binding"/>
    <property type="evidence" value="ECO:0007669"/>
    <property type="project" value="InterPro"/>
</dbReference>
<dbReference type="InterPro" id="IPR027417">
    <property type="entry name" value="P-loop_NTPase"/>
</dbReference>
<evidence type="ECO:0000313" key="2">
    <source>
        <dbReference type="EMBL" id="OQX01417.1"/>
    </source>
</evidence>
<protein>
    <recommendedName>
        <fullName evidence="1">Endonuclease GajA/Old nuclease/RecF-like AAA domain-containing protein</fullName>
    </recommendedName>
</protein>
<comment type="caution">
    <text evidence="2">The sequence shown here is derived from an EMBL/GenBank/DDBJ whole genome shotgun (WGS) entry which is preliminary data.</text>
</comment>
<dbReference type="InterPro" id="IPR051396">
    <property type="entry name" value="Bact_Antivir_Def_Nuclease"/>
</dbReference>
<accession>A0A1Y1QAI6</accession>
<dbReference type="Gene3D" id="3.40.50.300">
    <property type="entry name" value="P-loop containing nucleotide triphosphate hydrolases"/>
    <property type="match status" value="1"/>
</dbReference>
<dbReference type="AlphaFoldDB" id="A0A1Y1QAI6"/>
<feature type="domain" description="Endonuclease GajA/Old nuclease/RecF-like AAA" evidence="1">
    <location>
        <begin position="6"/>
        <end position="107"/>
    </location>
</feature>
<organism evidence="2 3">
    <name type="scientific">Thiothrix lacustris</name>
    <dbReference type="NCBI Taxonomy" id="525917"/>
    <lineage>
        <taxon>Bacteria</taxon>
        <taxon>Pseudomonadati</taxon>
        <taxon>Pseudomonadota</taxon>
        <taxon>Gammaproteobacteria</taxon>
        <taxon>Thiotrichales</taxon>
        <taxon>Thiotrichaceae</taxon>
        <taxon>Thiothrix</taxon>
    </lineage>
</organism>